<feature type="compositionally biased region" description="Polar residues" evidence="1">
    <location>
        <begin position="59"/>
        <end position="73"/>
    </location>
</feature>
<feature type="region of interest" description="Disordered" evidence="1">
    <location>
        <begin position="1"/>
        <end position="42"/>
    </location>
</feature>
<evidence type="ECO:0000313" key="2">
    <source>
        <dbReference type="EMBL" id="CAD0109338.1"/>
    </source>
</evidence>
<name>A0A9N8KEL2_9PEZI</name>
<feature type="region of interest" description="Disordered" evidence="1">
    <location>
        <begin position="59"/>
        <end position="97"/>
    </location>
</feature>
<evidence type="ECO:0000256" key="1">
    <source>
        <dbReference type="SAM" id="MobiDB-lite"/>
    </source>
</evidence>
<dbReference type="EMBL" id="CAINUL010000003">
    <property type="protein sequence ID" value="CAD0109338.1"/>
    <property type="molecule type" value="Genomic_DNA"/>
</dbReference>
<keyword evidence="3" id="KW-1185">Reference proteome</keyword>
<accession>A0A9N8KEL2</accession>
<protein>
    <submittedName>
        <fullName evidence="2">Uncharacterized protein</fullName>
    </submittedName>
</protein>
<feature type="compositionally biased region" description="Basic and acidic residues" evidence="1">
    <location>
        <begin position="14"/>
        <end position="27"/>
    </location>
</feature>
<comment type="caution">
    <text evidence="2">The sequence shown here is derived from an EMBL/GenBank/DDBJ whole genome shotgun (WGS) entry which is preliminary data.</text>
</comment>
<dbReference type="AlphaFoldDB" id="A0A9N8KEL2"/>
<sequence>MPDRTHRLCLFESHTSDSESIKRDTPTRRVSSNDISVRNPESAHLEPERVVIRRILYPSSFQPPTGSSRSFSSVKARLQQDALPGRLEGTGDSHGGF</sequence>
<evidence type="ECO:0000313" key="3">
    <source>
        <dbReference type="Proteomes" id="UP000745764"/>
    </source>
</evidence>
<dbReference type="Proteomes" id="UP000745764">
    <property type="component" value="Unassembled WGS sequence"/>
</dbReference>
<gene>
    <name evidence="2" type="ORF">AWRI4620_LOCUS3593</name>
</gene>
<organism evidence="2 3">
    <name type="scientific">Aureobasidium uvarum</name>
    <dbReference type="NCBI Taxonomy" id="2773716"/>
    <lineage>
        <taxon>Eukaryota</taxon>
        <taxon>Fungi</taxon>
        <taxon>Dikarya</taxon>
        <taxon>Ascomycota</taxon>
        <taxon>Pezizomycotina</taxon>
        <taxon>Dothideomycetes</taxon>
        <taxon>Dothideomycetidae</taxon>
        <taxon>Dothideales</taxon>
        <taxon>Saccotheciaceae</taxon>
        <taxon>Aureobasidium</taxon>
    </lineage>
</organism>
<proteinExistence type="predicted"/>
<reference evidence="2" key="1">
    <citation type="submission" date="2020-06" db="EMBL/GenBank/DDBJ databases">
        <authorList>
            <person name="Onetto C."/>
        </authorList>
    </citation>
    <scope>NUCLEOTIDE SEQUENCE</scope>
</reference>